<keyword evidence="10" id="KW-1185">Reference proteome</keyword>
<comment type="caution">
    <text evidence="9">The sequence shown here is derived from an EMBL/GenBank/DDBJ whole genome shotgun (WGS) entry which is preliminary data.</text>
</comment>
<dbReference type="PROSITE" id="PS50066">
    <property type="entry name" value="MADS_BOX_2"/>
    <property type="match status" value="1"/>
</dbReference>
<dbReference type="Gene3D" id="3.40.1810.10">
    <property type="entry name" value="Transcription factor, MADS-box"/>
    <property type="match status" value="1"/>
</dbReference>
<evidence type="ECO:0000256" key="4">
    <source>
        <dbReference type="ARBA" id="ARBA00023163"/>
    </source>
</evidence>
<dbReference type="EMBL" id="JAMYWD010000003">
    <property type="protein sequence ID" value="KAJ4976117.1"/>
    <property type="molecule type" value="Genomic_DNA"/>
</dbReference>
<dbReference type="GO" id="GO:0005634">
    <property type="term" value="C:nucleus"/>
    <property type="evidence" value="ECO:0007669"/>
    <property type="project" value="UniProtKB-SubCell"/>
</dbReference>
<evidence type="ECO:0000256" key="6">
    <source>
        <dbReference type="SAM" id="Coils"/>
    </source>
</evidence>
<dbReference type="PRINTS" id="PR00404">
    <property type="entry name" value="MADSDOMAIN"/>
</dbReference>
<feature type="coiled-coil region" evidence="6">
    <location>
        <begin position="97"/>
        <end position="131"/>
    </location>
</feature>
<proteinExistence type="predicted"/>
<dbReference type="GO" id="GO:0046983">
    <property type="term" value="F:protein dimerization activity"/>
    <property type="evidence" value="ECO:0007669"/>
    <property type="project" value="InterPro"/>
</dbReference>
<dbReference type="InterPro" id="IPR050142">
    <property type="entry name" value="MADS-box/MEF2_TF"/>
</dbReference>
<reference evidence="9" key="1">
    <citation type="journal article" date="2023" name="Plant J.">
        <title>The genome of the king protea, Protea cynaroides.</title>
        <authorList>
            <person name="Chang J."/>
            <person name="Duong T.A."/>
            <person name="Schoeman C."/>
            <person name="Ma X."/>
            <person name="Roodt D."/>
            <person name="Barker N."/>
            <person name="Li Z."/>
            <person name="Van de Peer Y."/>
            <person name="Mizrachi E."/>
        </authorList>
    </citation>
    <scope>NUCLEOTIDE SEQUENCE</scope>
    <source>
        <tissue evidence="9">Young leaves</tissue>
    </source>
</reference>
<keyword evidence="6" id="KW-0175">Coiled coil</keyword>
<feature type="compositionally biased region" description="Polar residues" evidence="7">
    <location>
        <begin position="219"/>
        <end position="243"/>
    </location>
</feature>
<evidence type="ECO:0000313" key="9">
    <source>
        <dbReference type="EMBL" id="KAJ4976117.1"/>
    </source>
</evidence>
<keyword evidence="2" id="KW-0805">Transcription regulation</keyword>
<evidence type="ECO:0000256" key="1">
    <source>
        <dbReference type="ARBA" id="ARBA00004123"/>
    </source>
</evidence>
<evidence type="ECO:0000256" key="3">
    <source>
        <dbReference type="ARBA" id="ARBA00023125"/>
    </source>
</evidence>
<dbReference type="PANTHER" id="PTHR48019">
    <property type="entry name" value="SERUM RESPONSE FACTOR HOMOLOG"/>
    <property type="match status" value="1"/>
</dbReference>
<name>A0A9Q0KSP9_9MAGN</name>
<evidence type="ECO:0000256" key="2">
    <source>
        <dbReference type="ARBA" id="ARBA00023015"/>
    </source>
</evidence>
<protein>
    <recommendedName>
        <fullName evidence="8">MADS-box domain-containing protein</fullName>
    </recommendedName>
</protein>
<gene>
    <name evidence="9" type="ORF">NE237_001223</name>
</gene>
<organism evidence="9 10">
    <name type="scientific">Protea cynaroides</name>
    <dbReference type="NCBI Taxonomy" id="273540"/>
    <lineage>
        <taxon>Eukaryota</taxon>
        <taxon>Viridiplantae</taxon>
        <taxon>Streptophyta</taxon>
        <taxon>Embryophyta</taxon>
        <taxon>Tracheophyta</taxon>
        <taxon>Spermatophyta</taxon>
        <taxon>Magnoliopsida</taxon>
        <taxon>Proteales</taxon>
        <taxon>Proteaceae</taxon>
        <taxon>Protea</taxon>
    </lineage>
</organism>
<feature type="region of interest" description="Disordered" evidence="7">
    <location>
        <begin position="215"/>
        <end position="245"/>
    </location>
</feature>
<evidence type="ECO:0000313" key="10">
    <source>
        <dbReference type="Proteomes" id="UP001141806"/>
    </source>
</evidence>
<keyword evidence="5" id="KW-0539">Nucleus</keyword>
<dbReference type="Proteomes" id="UP001141806">
    <property type="component" value="Unassembled WGS sequence"/>
</dbReference>
<accession>A0A9Q0KSP9</accession>
<sequence>MSTGRKKVTIEKLKSPVARLETFSRRKKGLIKKANELSILCNSDVGLIMFSPSGNLTSFASHGSSLEDVFIRFLRHSPRRKGIVIENKEQLVDSLMHLKYEAQIVELLAEKEALETEFKELTQRLTVVQDIMRCHNPDPNNVASIHQAEVTKKYITDALQHVRQTKENLLGNHIPPQEAEAIEIPEGEIADAGQMIEELLESDFILLGDQPRDGHLLETGSSSTGPDLGISSISERNNWNLPGSSLPFEEILDDELFNALPDEQQQNMDES</sequence>
<dbReference type="Pfam" id="PF00319">
    <property type="entry name" value="SRF-TF"/>
    <property type="match status" value="1"/>
</dbReference>
<dbReference type="AlphaFoldDB" id="A0A9Q0KSP9"/>
<evidence type="ECO:0000256" key="5">
    <source>
        <dbReference type="ARBA" id="ARBA00023242"/>
    </source>
</evidence>
<comment type="subcellular location">
    <subcellularLocation>
        <location evidence="1">Nucleus</location>
    </subcellularLocation>
</comment>
<evidence type="ECO:0000256" key="7">
    <source>
        <dbReference type="SAM" id="MobiDB-lite"/>
    </source>
</evidence>
<dbReference type="GO" id="GO:0003677">
    <property type="term" value="F:DNA binding"/>
    <property type="evidence" value="ECO:0007669"/>
    <property type="project" value="UniProtKB-KW"/>
</dbReference>
<dbReference type="OrthoDB" id="1898716at2759"/>
<dbReference type="SMART" id="SM00432">
    <property type="entry name" value="MADS"/>
    <property type="match status" value="1"/>
</dbReference>
<keyword evidence="3" id="KW-0238">DNA-binding</keyword>
<evidence type="ECO:0000259" key="8">
    <source>
        <dbReference type="PROSITE" id="PS50066"/>
    </source>
</evidence>
<keyword evidence="4" id="KW-0804">Transcription</keyword>
<dbReference type="InterPro" id="IPR036879">
    <property type="entry name" value="TF_MADSbox_sf"/>
</dbReference>
<dbReference type="InterPro" id="IPR002100">
    <property type="entry name" value="TF_MADSbox"/>
</dbReference>
<feature type="domain" description="MADS-box" evidence="8">
    <location>
        <begin position="3"/>
        <end position="63"/>
    </location>
</feature>
<dbReference type="SUPFAM" id="SSF55455">
    <property type="entry name" value="SRF-like"/>
    <property type="match status" value="1"/>
</dbReference>
<dbReference type="PROSITE" id="PS00350">
    <property type="entry name" value="MADS_BOX_1"/>
    <property type="match status" value="1"/>
</dbReference>